<reference evidence="1" key="1">
    <citation type="journal article" date="2020" name="mSystems">
        <title>Genome- and Community-Level Interaction Insights into Carbon Utilization and Element Cycling Functions of Hydrothermarchaeota in Hydrothermal Sediment.</title>
        <authorList>
            <person name="Zhou Z."/>
            <person name="Liu Y."/>
            <person name="Xu W."/>
            <person name="Pan J."/>
            <person name="Luo Z.H."/>
            <person name="Li M."/>
        </authorList>
    </citation>
    <scope>NUCLEOTIDE SEQUENCE [LARGE SCALE GENOMIC DNA]</scope>
    <source>
        <strain evidence="1">SpSt-479</strain>
    </source>
</reference>
<comment type="caution">
    <text evidence="1">The sequence shown here is derived from an EMBL/GenBank/DDBJ whole genome shotgun (WGS) entry which is preliminary data.</text>
</comment>
<protein>
    <submittedName>
        <fullName evidence="1">Uncharacterized protein</fullName>
    </submittedName>
</protein>
<accession>A0A7V2ZMN4</accession>
<sequence>MILSLSLSLLLVGCGCDGEDPSVVLRNNGTAKADIQVKTSNGNTENINNVMPGTTSERRTFKAGNIEFTINIQGVNDPVVYVLQSSTCYDYTVTINPDNTVTSSGKER</sequence>
<dbReference type="AlphaFoldDB" id="A0A7V2ZMN4"/>
<proteinExistence type="predicted"/>
<organism evidence="1">
    <name type="scientific">Ignavibacterium album</name>
    <dbReference type="NCBI Taxonomy" id="591197"/>
    <lineage>
        <taxon>Bacteria</taxon>
        <taxon>Pseudomonadati</taxon>
        <taxon>Ignavibacteriota</taxon>
        <taxon>Ignavibacteria</taxon>
        <taxon>Ignavibacteriales</taxon>
        <taxon>Ignavibacteriaceae</taxon>
        <taxon>Ignavibacterium</taxon>
    </lineage>
</organism>
<evidence type="ECO:0000313" key="1">
    <source>
        <dbReference type="EMBL" id="HFI92618.1"/>
    </source>
</evidence>
<gene>
    <name evidence="1" type="ORF">ENS31_13955</name>
</gene>
<dbReference type="EMBL" id="DSUJ01000011">
    <property type="protein sequence ID" value="HFI92618.1"/>
    <property type="molecule type" value="Genomic_DNA"/>
</dbReference>
<name>A0A7V2ZMN4_9BACT</name>